<evidence type="ECO:0000313" key="3">
    <source>
        <dbReference type="Proteomes" id="UP000298138"/>
    </source>
</evidence>
<dbReference type="Proteomes" id="UP000298138">
    <property type="component" value="Unassembled WGS sequence"/>
</dbReference>
<dbReference type="Gene3D" id="3.40.50.150">
    <property type="entry name" value="Vaccinia Virus protein VP39"/>
    <property type="match status" value="1"/>
</dbReference>
<keyword evidence="2" id="KW-0808">Transferase</keyword>
<dbReference type="Pfam" id="PF13489">
    <property type="entry name" value="Methyltransf_23"/>
    <property type="match status" value="1"/>
</dbReference>
<organism evidence="2 3">
    <name type="scientific">Ascodesmis nigricans</name>
    <dbReference type="NCBI Taxonomy" id="341454"/>
    <lineage>
        <taxon>Eukaryota</taxon>
        <taxon>Fungi</taxon>
        <taxon>Dikarya</taxon>
        <taxon>Ascomycota</taxon>
        <taxon>Pezizomycotina</taxon>
        <taxon>Pezizomycetes</taxon>
        <taxon>Pezizales</taxon>
        <taxon>Ascodesmidaceae</taxon>
        <taxon>Ascodesmis</taxon>
    </lineage>
</organism>
<dbReference type="GO" id="GO:0032259">
    <property type="term" value="P:methylation"/>
    <property type="evidence" value="ECO:0007669"/>
    <property type="project" value="UniProtKB-KW"/>
</dbReference>
<accession>A0A4V6RHB4</accession>
<dbReference type="OrthoDB" id="184880at2759"/>
<gene>
    <name evidence="2" type="ORF">EX30DRAFT_198836</name>
</gene>
<dbReference type="InterPro" id="IPR029063">
    <property type="entry name" value="SAM-dependent_MTases_sf"/>
</dbReference>
<proteinExistence type="predicted"/>
<dbReference type="InParanoid" id="A0A4V6RHB4"/>
<name>A0A4V6RHB4_9PEZI</name>
<keyword evidence="3" id="KW-1185">Reference proteome</keyword>
<dbReference type="PANTHER" id="PTHR43591:SF24">
    <property type="entry name" value="2-METHOXY-6-POLYPRENYL-1,4-BENZOQUINOL METHYLASE, MITOCHONDRIAL"/>
    <property type="match status" value="1"/>
</dbReference>
<dbReference type="EMBL" id="ML220152">
    <property type="protein sequence ID" value="TGZ77534.1"/>
    <property type="molecule type" value="Genomic_DNA"/>
</dbReference>
<protein>
    <submittedName>
        <fullName evidence="2">Putative methyltransferase</fullName>
    </submittedName>
</protein>
<dbReference type="GO" id="GO:0008168">
    <property type="term" value="F:methyltransferase activity"/>
    <property type="evidence" value="ECO:0007669"/>
    <property type="project" value="UniProtKB-KW"/>
</dbReference>
<dbReference type="SUPFAM" id="SSF53335">
    <property type="entry name" value="S-adenosyl-L-methionine-dependent methyltransferases"/>
    <property type="match status" value="1"/>
</dbReference>
<feature type="region of interest" description="Disordered" evidence="1">
    <location>
        <begin position="1"/>
        <end position="35"/>
    </location>
</feature>
<dbReference type="CDD" id="cd02440">
    <property type="entry name" value="AdoMet_MTases"/>
    <property type="match status" value="1"/>
</dbReference>
<keyword evidence="2" id="KW-0489">Methyltransferase</keyword>
<dbReference type="AlphaFoldDB" id="A0A4V6RHB4"/>
<dbReference type="STRING" id="341454.A0A4V6RHB4"/>
<dbReference type="PANTHER" id="PTHR43591">
    <property type="entry name" value="METHYLTRANSFERASE"/>
    <property type="match status" value="1"/>
</dbReference>
<evidence type="ECO:0000313" key="2">
    <source>
        <dbReference type="EMBL" id="TGZ77534.1"/>
    </source>
</evidence>
<evidence type="ECO:0000256" key="1">
    <source>
        <dbReference type="SAM" id="MobiDB-lite"/>
    </source>
</evidence>
<reference evidence="2 3" key="1">
    <citation type="submission" date="2019-04" db="EMBL/GenBank/DDBJ databases">
        <title>Comparative genomics and transcriptomics to analyze fruiting body development in filamentous ascomycetes.</title>
        <authorList>
            <consortium name="DOE Joint Genome Institute"/>
            <person name="Lutkenhaus R."/>
            <person name="Traeger S."/>
            <person name="Breuer J."/>
            <person name="Kuo A."/>
            <person name="Lipzen A."/>
            <person name="Pangilinan J."/>
            <person name="Dilworth D."/>
            <person name="Sandor L."/>
            <person name="Poggeler S."/>
            <person name="Barry K."/>
            <person name="Grigoriev I.V."/>
            <person name="Nowrousian M."/>
        </authorList>
    </citation>
    <scope>NUCLEOTIDE SEQUENCE [LARGE SCALE GENOMIC DNA]</scope>
    <source>
        <strain evidence="2 3">CBS 389.68</strain>
    </source>
</reference>
<sequence length="346" mass="38800">MPKSPTRDPASQCPSSFPGLLYQNEPLQTEPDDYDDDDLFSDYESASDNLSIASSIRDYIYENGRRYHCYGGEGKYVLPNDEVEQKRLDLMHHIQLMVLGGELHMAPAENPKRVLDCGTGTGVWALDFGDSHPESKVTGVDLSPIQPDWASPNVQFEVDDLEKEWTWPQNHFDFIHIRSICNGIRDYQRLINQSFHHTAPGGWTELSELSFSLVSRDDTISPDTALALYLDCIERGYSTLGIANPNAASMKECMRKAGYVDIEERTFLIPCGPWPKNRKLKDLGATFALVGPAGFEAYGLAAMTRALGMATAEAKELCRRAHADLLNARIHACIPAYYVYGRKPEW</sequence>